<dbReference type="Pfam" id="PF04228">
    <property type="entry name" value="Zn_peptidase"/>
    <property type="match status" value="1"/>
</dbReference>
<proteinExistence type="predicted"/>
<dbReference type="PANTHER" id="PTHR30168">
    <property type="entry name" value="PUTATIVE MEMBRANE PROTEIN YPFJ"/>
    <property type="match status" value="1"/>
</dbReference>
<evidence type="ECO:0000256" key="2">
    <source>
        <dbReference type="ARBA" id="ARBA00022692"/>
    </source>
</evidence>
<evidence type="ECO:0000256" key="6">
    <source>
        <dbReference type="SAM" id="Phobius"/>
    </source>
</evidence>
<keyword evidence="4 6" id="KW-0472">Membrane</keyword>
<feature type="region of interest" description="Disordered" evidence="5">
    <location>
        <begin position="1"/>
        <end position="23"/>
    </location>
</feature>
<sequence length="286" mass="30885">MKWQGRRGSSNIEDRRRSGGRGRRSVGGIGGIAGVLILLAGWYFGVDTSQFVDLGGNGTVQTSQSTEITPADERAAEFVSVTLADTEEVWADIFQRQVGEPYVPPTLVLFKGQTQSACGGASAATGPFYCPPEEKAFLDTAFFTTLEQRLGAAGDFAAAYVVAHEIAHHVQNELGILGQVNQLRAQMSEADSNAMSVRVELQADCFSGIWARAAQARFNSLERGDIAEAMNAAAQIGDDTLQRNAGQVVRPHTFTHGTSEQRQRWFARGYESGNLADCDTFSATRL</sequence>
<keyword evidence="8" id="KW-1185">Reference proteome</keyword>
<dbReference type="KEGG" id="yrh:AABB31_14120"/>
<dbReference type="InterPro" id="IPR007343">
    <property type="entry name" value="Uncharacterised_pept_Zn_put"/>
</dbReference>
<name>A0AAN0MAR8_9RHOB</name>
<dbReference type="RefSeq" id="WP_342075530.1">
    <property type="nucleotide sequence ID" value="NZ_CP151767.2"/>
</dbReference>
<dbReference type="GO" id="GO:0016020">
    <property type="term" value="C:membrane"/>
    <property type="evidence" value="ECO:0007669"/>
    <property type="project" value="UniProtKB-SubCell"/>
</dbReference>
<dbReference type="PANTHER" id="PTHR30168:SF0">
    <property type="entry name" value="INNER MEMBRANE PROTEIN"/>
    <property type="match status" value="1"/>
</dbReference>
<evidence type="ECO:0000313" key="7">
    <source>
        <dbReference type="EMBL" id="WZU66203.1"/>
    </source>
</evidence>
<evidence type="ECO:0000256" key="3">
    <source>
        <dbReference type="ARBA" id="ARBA00022989"/>
    </source>
</evidence>
<dbReference type="Proteomes" id="UP001470809">
    <property type="component" value="Chromosome"/>
</dbReference>
<protein>
    <submittedName>
        <fullName evidence="7">Neutral zinc metallopeptidase</fullName>
    </submittedName>
</protein>
<evidence type="ECO:0000256" key="4">
    <source>
        <dbReference type="ARBA" id="ARBA00023136"/>
    </source>
</evidence>
<organism evidence="7 8">
    <name type="scientific">Yoonia rhodophyticola</name>
    <dbReference type="NCBI Taxonomy" id="3137370"/>
    <lineage>
        <taxon>Bacteria</taxon>
        <taxon>Pseudomonadati</taxon>
        <taxon>Pseudomonadota</taxon>
        <taxon>Alphaproteobacteria</taxon>
        <taxon>Rhodobacterales</taxon>
        <taxon>Paracoccaceae</taxon>
        <taxon>Yoonia</taxon>
    </lineage>
</organism>
<dbReference type="AlphaFoldDB" id="A0AAN0MAR8"/>
<comment type="subcellular location">
    <subcellularLocation>
        <location evidence="1">Membrane</location>
        <topology evidence="1">Single-pass membrane protein</topology>
    </subcellularLocation>
</comment>
<evidence type="ECO:0000256" key="5">
    <source>
        <dbReference type="SAM" id="MobiDB-lite"/>
    </source>
</evidence>
<evidence type="ECO:0000256" key="1">
    <source>
        <dbReference type="ARBA" id="ARBA00004167"/>
    </source>
</evidence>
<feature type="transmembrane region" description="Helical" evidence="6">
    <location>
        <begin position="25"/>
        <end position="44"/>
    </location>
</feature>
<gene>
    <name evidence="7" type="ORF">AABB31_14120</name>
</gene>
<accession>A0AAN0MAR8</accession>
<keyword evidence="2 6" id="KW-0812">Transmembrane</keyword>
<evidence type="ECO:0000313" key="8">
    <source>
        <dbReference type="Proteomes" id="UP001470809"/>
    </source>
</evidence>
<keyword evidence="3 6" id="KW-1133">Transmembrane helix</keyword>
<dbReference type="EMBL" id="CP151767">
    <property type="protein sequence ID" value="WZU66203.1"/>
    <property type="molecule type" value="Genomic_DNA"/>
</dbReference>
<reference evidence="7" key="1">
    <citation type="submission" date="2024-08" db="EMBL/GenBank/DDBJ databases">
        <title>Phylogenomic analyses of a clade within the roseobacter group suggest taxonomic reassignments of species of the genera Aestuariivita, Citreicella, Loktanella, Nautella, Pelagibaca, Ruegeria, Thalassobius, Thiobacimonas and Tropicibacter, and the proposal o.</title>
        <authorList>
            <person name="Jeon C.O."/>
        </authorList>
    </citation>
    <scope>NUCLEOTIDE SEQUENCE</scope>
    <source>
        <strain evidence="7">SS1-5</strain>
    </source>
</reference>